<dbReference type="EMBL" id="CP015163">
    <property type="protein sequence ID" value="AXB41442.1"/>
    <property type="molecule type" value="Genomic_DNA"/>
</dbReference>
<accession>A0A344L068</accession>
<reference evidence="1 2" key="1">
    <citation type="submission" date="2016-04" db="EMBL/GenBank/DDBJ databases">
        <title>Complete genome sequence and analysis of deep-sea sediment isolate, Amycolatopsis sp. WP1.</title>
        <authorList>
            <person name="Wang H."/>
            <person name="Chen S."/>
            <person name="Wu Q."/>
        </authorList>
    </citation>
    <scope>NUCLEOTIDE SEQUENCE [LARGE SCALE GENOMIC DNA]</scope>
    <source>
        <strain evidence="1 2">WP1</strain>
    </source>
</reference>
<sequence>MEELVSKVVRELATEFGGTVPPSGVVSTVVAAKRDLDGQIVPEAMEEMLHRLARFRLARWDNRRSRA</sequence>
<keyword evidence="2" id="KW-1185">Reference proteome</keyword>
<dbReference type="AlphaFoldDB" id="A0A344L068"/>
<gene>
    <name evidence="1" type="ORF">A4R43_01970</name>
</gene>
<name>A0A344L068_9PSEU</name>
<evidence type="ECO:0000313" key="2">
    <source>
        <dbReference type="Proteomes" id="UP000250434"/>
    </source>
</evidence>
<organism evidence="1 2">
    <name type="scientific">Amycolatopsis albispora</name>
    <dbReference type="NCBI Taxonomy" id="1804986"/>
    <lineage>
        <taxon>Bacteria</taxon>
        <taxon>Bacillati</taxon>
        <taxon>Actinomycetota</taxon>
        <taxon>Actinomycetes</taxon>
        <taxon>Pseudonocardiales</taxon>
        <taxon>Pseudonocardiaceae</taxon>
        <taxon>Amycolatopsis</taxon>
    </lineage>
</organism>
<protein>
    <submittedName>
        <fullName evidence="1">Uncharacterized protein</fullName>
    </submittedName>
</protein>
<dbReference type="OrthoDB" id="3698235at2"/>
<evidence type="ECO:0000313" key="1">
    <source>
        <dbReference type="EMBL" id="AXB41442.1"/>
    </source>
</evidence>
<dbReference type="KEGG" id="aab:A4R43_01970"/>
<dbReference type="Proteomes" id="UP000250434">
    <property type="component" value="Chromosome"/>
</dbReference>
<proteinExistence type="predicted"/>